<keyword evidence="1" id="KW-0805">Transcription regulation</keyword>
<keyword evidence="2" id="KW-0238">DNA-binding</keyword>
<dbReference type="SMART" id="SM00895">
    <property type="entry name" value="FCD"/>
    <property type="match status" value="1"/>
</dbReference>
<sequence length="223" mass="24594">MAVQAAPERIAAAVRAELLDGAHPVGTRFREEDLADRFDVGRHTVRSALRLLVERGLVVHERHRGALVAPLSKARIDEVFDYRKVLELGALRMALDAGADLGPVLTEVERLEELAERTPKPSWRELTGVHSAIHRAIVAAAGNRHVLDSYRRCEDEVRLLLTFVRPDFDAASLAAVHRKLVEKLRLGGEAATEALTEDIDHAGRAALLTALRRAEESARLLGH</sequence>
<dbReference type="InterPro" id="IPR011711">
    <property type="entry name" value="GntR_C"/>
</dbReference>
<evidence type="ECO:0000259" key="4">
    <source>
        <dbReference type="PROSITE" id="PS50949"/>
    </source>
</evidence>
<dbReference type="PROSITE" id="PS50949">
    <property type="entry name" value="HTH_GNTR"/>
    <property type="match status" value="1"/>
</dbReference>
<comment type="caution">
    <text evidence="5">The sequence shown here is derived from an EMBL/GenBank/DDBJ whole genome shotgun (WGS) entry which is preliminary data.</text>
</comment>
<dbReference type="InterPro" id="IPR000524">
    <property type="entry name" value="Tscrpt_reg_HTH_GntR"/>
</dbReference>
<dbReference type="Pfam" id="PF00392">
    <property type="entry name" value="GntR"/>
    <property type="match status" value="1"/>
</dbReference>
<dbReference type="Proteomes" id="UP001304298">
    <property type="component" value="Unassembled WGS sequence"/>
</dbReference>
<dbReference type="Gene3D" id="1.10.10.10">
    <property type="entry name" value="Winged helix-like DNA-binding domain superfamily/Winged helix DNA-binding domain"/>
    <property type="match status" value="1"/>
</dbReference>
<keyword evidence="6" id="KW-1185">Reference proteome</keyword>
<accession>A0ABU5RKI1</accession>
<dbReference type="InterPro" id="IPR036388">
    <property type="entry name" value="WH-like_DNA-bd_sf"/>
</dbReference>
<dbReference type="RefSeq" id="WP_323336281.1">
    <property type="nucleotide sequence ID" value="NZ_JAYFSI010000017.1"/>
</dbReference>
<organism evidence="5 6">
    <name type="scientific">Amycolatopsis heterodermiae</name>
    <dbReference type="NCBI Taxonomy" id="3110235"/>
    <lineage>
        <taxon>Bacteria</taxon>
        <taxon>Bacillati</taxon>
        <taxon>Actinomycetota</taxon>
        <taxon>Actinomycetes</taxon>
        <taxon>Pseudonocardiales</taxon>
        <taxon>Pseudonocardiaceae</taxon>
        <taxon>Amycolatopsis</taxon>
    </lineage>
</organism>
<protein>
    <submittedName>
        <fullName evidence="5">GntR family transcriptional regulator</fullName>
    </submittedName>
</protein>
<dbReference type="Gene3D" id="1.20.120.530">
    <property type="entry name" value="GntR ligand-binding domain-like"/>
    <property type="match status" value="1"/>
</dbReference>
<reference evidence="5 6" key="1">
    <citation type="submission" date="2023-12" db="EMBL/GenBank/DDBJ databases">
        <title>Amycolatopsis sp. V23-08.</title>
        <authorList>
            <person name="Somphong A."/>
        </authorList>
    </citation>
    <scope>NUCLEOTIDE SEQUENCE [LARGE SCALE GENOMIC DNA]</scope>
    <source>
        <strain evidence="5 6">V23-08</strain>
    </source>
</reference>
<evidence type="ECO:0000256" key="3">
    <source>
        <dbReference type="ARBA" id="ARBA00023163"/>
    </source>
</evidence>
<gene>
    <name evidence="5" type="ORF">VA596_45185</name>
</gene>
<evidence type="ECO:0000256" key="2">
    <source>
        <dbReference type="ARBA" id="ARBA00023125"/>
    </source>
</evidence>
<evidence type="ECO:0000256" key="1">
    <source>
        <dbReference type="ARBA" id="ARBA00023015"/>
    </source>
</evidence>
<dbReference type="InterPro" id="IPR036390">
    <property type="entry name" value="WH_DNA-bd_sf"/>
</dbReference>
<dbReference type="PANTHER" id="PTHR43537">
    <property type="entry name" value="TRANSCRIPTIONAL REGULATOR, GNTR FAMILY"/>
    <property type="match status" value="1"/>
</dbReference>
<dbReference type="EMBL" id="JAYFSI010000017">
    <property type="protein sequence ID" value="MEA5366793.1"/>
    <property type="molecule type" value="Genomic_DNA"/>
</dbReference>
<dbReference type="InterPro" id="IPR008920">
    <property type="entry name" value="TF_FadR/GntR_C"/>
</dbReference>
<dbReference type="PANTHER" id="PTHR43537:SF5">
    <property type="entry name" value="UXU OPERON TRANSCRIPTIONAL REGULATOR"/>
    <property type="match status" value="1"/>
</dbReference>
<dbReference type="Pfam" id="PF07729">
    <property type="entry name" value="FCD"/>
    <property type="match status" value="1"/>
</dbReference>
<dbReference type="SUPFAM" id="SSF46785">
    <property type="entry name" value="Winged helix' DNA-binding domain"/>
    <property type="match status" value="1"/>
</dbReference>
<keyword evidence="3" id="KW-0804">Transcription</keyword>
<dbReference type="SUPFAM" id="SSF48008">
    <property type="entry name" value="GntR ligand-binding domain-like"/>
    <property type="match status" value="1"/>
</dbReference>
<evidence type="ECO:0000313" key="5">
    <source>
        <dbReference type="EMBL" id="MEA5366793.1"/>
    </source>
</evidence>
<dbReference type="SMART" id="SM00345">
    <property type="entry name" value="HTH_GNTR"/>
    <property type="match status" value="1"/>
</dbReference>
<evidence type="ECO:0000313" key="6">
    <source>
        <dbReference type="Proteomes" id="UP001304298"/>
    </source>
</evidence>
<proteinExistence type="predicted"/>
<feature type="domain" description="HTH gntR-type" evidence="4">
    <location>
        <begin position="4"/>
        <end position="71"/>
    </location>
</feature>
<name>A0ABU5RKI1_9PSEU</name>